<proteinExistence type="inferred from homology"/>
<dbReference type="SMART" id="SM01017">
    <property type="entry name" value="Arrestin_C"/>
    <property type="match status" value="1"/>
</dbReference>
<protein>
    <recommendedName>
        <fullName evidence="12">Arrestin domain-containing protein 3</fullName>
    </recommendedName>
</protein>
<feature type="domain" description="Arrestin C-terminal-like" evidence="15">
    <location>
        <begin position="177"/>
        <end position="304"/>
    </location>
</feature>
<dbReference type="EMBL" id="BEZZ01000170">
    <property type="protein sequence ID" value="GCC27584.1"/>
    <property type="molecule type" value="Genomic_DNA"/>
</dbReference>
<dbReference type="AlphaFoldDB" id="A0A401SB64"/>
<dbReference type="InterPro" id="IPR014752">
    <property type="entry name" value="Arrestin-like_C"/>
</dbReference>
<evidence type="ECO:0000256" key="3">
    <source>
        <dbReference type="ARBA" id="ARBA00004413"/>
    </source>
</evidence>
<comment type="subcellular location">
    <subcellularLocation>
        <location evidence="3">Cell membrane</location>
        <topology evidence="3">Peripheral membrane protein</topology>
        <orientation evidence="3">Cytoplasmic side</orientation>
    </subcellularLocation>
    <subcellularLocation>
        <location evidence="4">Cytoplasm</location>
    </subcellularLocation>
    <subcellularLocation>
        <location evidence="2">Early endosome</location>
    </subcellularLocation>
    <subcellularLocation>
        <location evidence="1">Lysosome</location>
    </subcellularLocation>
</comment>
<evidence type="ECO:0000256" key="7">
    <source>
        <dbReference type="ARBA" id="ARBA00022490"/>
    </source>
</evidence>
<dbReference type="SUPFAM" id="SSF81296">
    <property type="entry name" value="E set domains"/>
    <property type="match status" value="2"/>
</dbReference>
<dbReference type="Gene3D" id="2.60.40.640">
    <property type="match status" value="2"/>
</dbReference>
<dbReference type="Pfam" id="PF00339">
    <property type="entry name" value="Arrestin_N"/>
    <property type="match status" value="1"/>
</dbReference>
<keyword evidence="9" id="KW-0967">Endosome</keyword>
<name>A0A401SB64_CHIPU</name>
<organism evidence="16 17">
    <name type="scientific">Chiloscyllium punctatum</name>
    <name type="common">Brownbanded bambooshark</name>
    <name type="synonym">Hemiscyllium punctatum</name>
    <dbReference type="NCBI Taxonomy" id="137246"/>
    <lineage>
        <taxon>Eukaryota</taxon>
        <taxon>Metazoa</taxon>
        <taxon>Chordata</taxon>
        <taxon>Craniata</taxon>
        <taxon>Vertebrata</taxon>
        <taxon>Chondrichthyes</taxon>
        <taxon>Elasmobranchii</taxon>
        <taxon>Galeomorphii</taxon>
        <taxon>Galeoidea</taxon>
        <taxon>Orectolobiformes</taxon>
        <taxon>Hemiscylliidae</taxon>
        <taxon>Chiloscyllium</taxon>
    </lineage>
</organism>
<keyword evidence="10" id="KW-0472">Membrane</keyword>
<evidence type="ECO:0000256" key="14">
    <source>
        <dbReference type="SAM" id="MobiDB-lite"/>
    </source>
</evidence>
<keyword evidence="8" id="KW-0677">Repeat</keyword>
<accession>A0A401SB64</accession>
<evidence type="ECO:0000256" key="4">
    <source>
        <dbReference type="ARBA" id="ARBA00004496"/>
    </source>
</evidence>
<keyword evidence="11" id="KW-0458">Lysosome</keyword>
<keyword evidence="6" id="KW-1003">Cell membrane</keyword>
<comment type="similarity">
    <text evidence="5">Belongs to the arrestin family.</text>
</comment>
<dbReference type="OMA" id="SIIQMEY"/>
<evidence type="ECO:0000256" key="5">
    <source>
        <dbReference type="ARBA" id="ARBA00005298"/>
    </source>
</evidence>
<evidence type="ECO:0000256" key="9">
    <source>
        <dbReference type="ARBA" id="ARBA00022753"/>
    </source>
</evidence>
<dbReference type="GO" id="GO:0005764">
    <property type="term" value="C:lysosome"/>
    <property type="evidence" value="ECO:0007669"/>
    <property type="project" value="UniProtKB-SubCell"/>
</dbReference>
<keyword evidence="7" id="KW-0963">Cytoplasm</keyword>
<gene>
    <name evidence="16" type="ORF">chiPu_0006009</name>
</gene>
<dbReference type="InterPro" id="IPR014756">
    <property type="entry name" value="Ig_E-set"/>
</dbReference>
<comment type="function">
    <text evidence="13">Adapter protein that plays a role in regulating cell-surface expression of adrenergic receptors and probably also other G protein-coupled receptors. Plays a role in NEDD4-mediated ubiquitination and endocytosis af activated ADRB2 and subsequent ADRB2 degradation. May recruit NEDD4 to ADRB2. Alternatively, may function as adapter protein that does not play a major role in recruiting NEDD4 to ADRB2, but rather plays a role in a targeting ADRB2 to endosomes.</text>
</comment>
<dbReference type="PANTHER" id="PTHR11188">
    <property type="entry name" value="ARRESTIN DOMAIN CONTAINING PROTEIN"/>
    <property type="match status" value="1"/>
</dbReference>
<evidence type="ECO:0000256" key="12">
    <source>
        <dbReference type="ARBA" id="ARBA00041132"/>
    </source>
</evidence>
<evidence type="ECO:0000256" key="6">
    <source>
        <dbReference type="ARBA" id="ARBA00022475"/>
    </source>
</evidence>
<dbReference type="GO" id="GO:0005886">
    <property type="term" value="C:plasma membrane"/>
    <property type="evidence" value="ECO:0007669"/>
    <property type="project" value="UniProtKB-SubCell"/>
</dbReference>
<comment type="caution">
    <text evidence="16">The sequence shown here is derived from an EMBL/GenBank/DDBJ whole genome shotgun (WGS) entry which is preliminary data.</text>
</comment>
<dbReference type="STRING" id="137246.A0A401SB64"/>
<dbReference type="GO" id="GO:0005769">
    <property type="term" value="C:early endosome"/>
    <property type="evidence" value="ECO:0007669"/>
    <property type="project" value="UniProtKB-SubCell"/>
</dbReference>
<dbReference type="Proteomes" id="UP000287033">
    <property type="component" value="Unassembled WGS sequence"/>
</dbReference>
<dbReference type="InterPro" id="IPR011022">
    <property type="entry name" value="Arrestin_C-like"/>
</dbReference>
<dbReference type="Pfam" id="PF02752">
    <property type="entry name" value="Arrestin_C"/>
    <property type="match status" value="1"/>
</dbReference>
<dbReference type="InterPro" id="IPR011021">
    <property type="entry name" value="Arrestin-like_N"/>
</dbReference>
<dbReference type="OrthoDB" id="2333384at2759"/>
<evidence type="ECO:0000256" key="2">
    <source>
        <dbReference type="ARBA" id="ARBA00004412"/>
    </source>
</evidence>
<evidence type="ECO:0000313" key="16">
    <source>
        <dbReference type="EMBL" id="GCC27584.1"/>
    </source>
</evidence>
<dbReference type="PANTHER" id="PTHR11188:SF49">
    <property type="entry name" value="ARRESTIN DOMAIN-CONTAINING PROTEIN 3"/>
    <property type="match status" value="1"/>
</dbReference>
<dbReference type="InterPro" id="IPR050357">
    <property type="entry name" value="Arrestin_domain-protein"/>
</dbReference>
<feature type="region of interest" description="Disordered" evidence="14">
    <location>
        <begin position="336"/>
        <end position="362"/>
    </location>
</feature>
<evidence type="ECO:0000313" key="17">
    <source>
        <dbReference type="Proteomes" id="UP000287033"/>
    </source>
</evidence>
<dbReference type="GO" id="GO:0015031">
    <property type="term" value="P:protein transport"/>
    <property type="evidence" value="ECO:0007669"/>
    <property type="project" value="TreeGrafter"/>
</dbReference>
<evidence type="ECO:0000256" key="8">
    <source>
        <dbReference type="ARBA" id="ARBA00022737"/>
    </source>
</evidence>
<evidence type="ECO:0000259" key="15">
    <source>
        <dbReference type="SMART" id="SM01017"/>
    </source>
</evidence>
<evidence type="ECO:0000256" key="1">
    <source>
        <dbReference type="ARBA" id="ARBA00004371"/>
    </source>
</evidence>
<evidence type="ECO:0000256" key="11">
    <source>
        <dbReference type="ARBA" id="ARBA00023228"/>
    </source>
</evidence>
<evidence type="ECO:0000256" key="10">
    <source>
        <dbReference type="ARBA" id="ARBA00023136"/>
    </source>
</evidence>
<keyword evidence="17" id="KW-1185">Reference proteome</keyword>
<reference evidence="16 17" key="1">
    <citation type="journal article" date="2018" name="Nat. Ecol. Evol.">
        <title>Shark genomes provide insights into elasmobranch evolution and the origin of vertebrates.</title>
        <authorList>
            <person name="Hara Y"/>
            <person name="Yamaguchi K"/>
            <person name="Onimaru K"/>
            <person name="Kadota M"/>
            <person name="Koyanagi M"/>
            <person name="Keeley SD"/>
            <person name="Tatsumi K"/>
            <person name="Tanaka K"/>
            <person name="Motone F"/>
            <person name="Kageyama Y"/>
            <person name="Nozu R"/>
            <person name="Adachi N"/>
            <person name="Nishimura O"/>
            <person name="Nakagawa R"/>
            <person name="Tanegashima C"/>
            <person name="Kiyatake I"/>
            <person name="Matsumoto R"/>
            <person name="Murakumo K"/>
            <person name="Nishida K"/>
            <person name="Terakita A"/>
            <person name="Kuratani S"/>
            <person name="Sato K"/>
            <person name="Hyodo S Kuraku.S."/>
        </authorList>
    </citation>
    <scope>NUCLEOTIDE SEQUENCE [LARGE SCALE GENOMIC DNA]</scope>
</reference>
<sequence length="362" mass="40505">MGKVTSFTILYDRAVDNNIPTYSCGEWVSGRIIVEVNAEIEVKALKVHAKGQAYVHWTETDSDSESRSYTKTIRYFKHKYLLIGIDGSEQLTVLPPGRHEYPFSLVLPHSPPLPATFKGPHGNVSYWMTAKLHRPWKLRIKVKEMFTVLDQIDINVPSLLSPQSASEEKTICCCCCASGPISLSAKIERKGYTSGESIRIFAEIENNSSRKLVPKAAIYKTQIFHAEGKKKTVTELVTKIEGEPVLAGKSENWNGMELKIPAVPPTLMNCSIIQMEYSLMIYLDVPSSFNLDVKLPIVIGTIPLHPVNNQATNYNTQYGMNYNTFNNFSDTLPEGPDAGKPGFLVTNENPGFQTPEMKNFHE</sequence>
<evidence type="ECO:0000256" key="13">
    <source>
        <dbReference type="ARBA" id="ARBA00045942"/>
    </source>
</evidence>